<proteinExistence type="predicted"/>
<protein>
    <submittedName>
        <fullName evidence="1">Uncharacterized protein</fullName>
    </submittedName>
</protein>
<evidence type="ECO:0000313" key="1">
    <source>
        <dbReference type="EMBL" id="KAL1861666.1"/>
    </source>
</evidence>
<dbReference type="EMBL" id="JAZHXJ010000414">
    <property type="protein sequence ID" value="KAL1861666.1"/>
    <property type="molecule type" value="Genomic_DNA"/>
</dbReference>
<reference evidence="1 2" key="1">
    <citation type="journal article" date="2024" name="Commun. Biol.">
        <title>Comparative genomic analysis of thermophilic fungi reveals convergent evolutionary adaptations and gene losses.</title>
        <authorList>
            <person name="Steindorff A.S."/>
            <person name="Aguilar-Pontes M.V."/>
            <person name="Robinson A.J."/>
            <person name="Andreopoulos B."/>
            <person name="LaButti K."/>
            <person name="Kuo A."/>
            <person name="Mondo S."/>
            <person name="Riley R."/>
            <person name="Otillar R."/>
            <person name="Haridas S."/>
            <person name="Lipzen A."/>
            <person name="Grimwood J."/>
            <person name="Schmutz J."/>
            <person name="Clum A."/>
            <person name="Reid I.D."/>
            <person name="Moisan M.C."/>
            <person name="Butler G."/>
            <person name="Nguyen T.T.M."/>
            <person name="Dewar K."/>
            <person name="Conant G."/>
            <person name="Drula E."/>
            <person name="Henrissat B."/>
            <person name="Hansel C."/>
            <person name="Singer S."/>
            <person name="Hutchinson M.I."/>
            <person name="de Vries R.P."/>
            <person name="Natvig D.O."/>
            <person name="Powell A.J."/>
            <person name="Tsang A."/>
            <person name="Grigoriev I.V."/>
        </authorList>
    </citation>
    <scope>NUCLEOTIDE SEQUENCE [LARGE SCALE GENOMIC DNA]</scope>
    <source>
        <strain evidence="1 2">ATCC 24622</strain>
    </source>
</reference>
<evidence type="ECO:0000313" key="2">
    <source>
        <dbReference type="Proteomes" id="UP001586593"/>
    </source>
</evidence>
<comment type="caution">
    <text evidence="1">The sequence shown here is derived from an EMBL/GenBank/DDBJ whole genome shotgun (WGS) entry which is preliminary data.</text>
</comment>
<organism evidence="1 2">
    <name type="scientific">Phialemonium thermophilum</name>
    <dbReference type="NCBI Taxonomy" id="223376"/>
    <lineage>
        <taxon>Eukaryota</taxon>
        <taxon>Fungi</taxon>
        <taxon>Dikarya</taxon>
        <taxon>Ascomycota</taxon>
        <taxon>Pezizomycotina</taxon>
        <taxon>Sordariomycetes</taxon>
        <taxon>Sordariomycetidae</taxon>
        <taxon>Cephalothecales</taxon>
        <taxon>Cephalothecaceae</taxon>
        <taxon>Phialemonium</taxon>
    </lineage>
</organism>
<name>A0ABR3WH55_9PEZI</name>
<accession>A0ABR3WH55</accession>
<keyword evidence="2" id="KW-1185">Reference proteome</keyword>
<gene>
    <name evidence="1" type="ORF">VTK73DRAFT_6986</name>
</gene>
<sequence>MLEGEQGEAPNLNLKDLPELLSQRIRSLPLTGVTTIHSRSALMPSLVSGISRQQKLNGGGLKEAPYVASASPFSGGARNGAVWARGQREQLRGVCLTLDWVETVSTDRRVPISSSRAFVQRCLPTWTGPRVTTQHRACNLHDTTVSRLAITTGVQGERPSFERVQQACVCPTVTWQLTPWPLAPKSLRKS</sequence>
<dbReference type="Proteomes" id="UP001586593">
    <property type="component" value="Unassembled WGS sequence"/>
</dbReference>